<feature type="domain" description="Gamma-glutamylcyclotransferase AIG2-like" evidence="2">
    <location>
        <begin position="48"/>
        <end position="136"/>
    </location>
</feature>
<name>A0ABR9G242_9GAMM</name>
<sequence length="156" mass="17749">MAWVKKVISIAGLLVLAAATWLWLTMLSPWLYSPPDDGQTVEQRTHQLFVYGTLRYAAIRWLVFGGSGNPEAAVLEGYERDGLNLTRQAESHVEGLKLTVTHQELARLDRYERLGIRYERIEKQLADGSSAWVYVRLSEFSHLLMPPLTRQVALIP</sequence>
<dbReference type="Pfam" id="PF06094">
    <property type="entry name" value="GGACT"/>
    <property type="match status" value="1"/>
</dbReference>
<dbReference type="CDD" id="cd06661">
    <property type="entry name" value="GGCT_like"/>
    <property type="match status" value="1"/>
</dbReference>
<dbReference type="EMBL" id="RRZB01000054">
    <property type="protein sequence ID" value="MBE0464982.1"/>
    <property type="molecule type" value="Genomic_DNA"/>
</dbReference>
<organism evidence="3 4">
    <name type="scientific">Halomonas colorata</name>
    <dbReference type="NCBI Taxonomy" id="2742615"/>
    <lineage>
        <taxon>Bacteria</taxon>
        <taxon>Pseudomonadati</taxon>
        <taxon>Pseudomonadota</taxon>
        <taxon>Gammaproteobacteria</taxon>
        <taxon>Oceanospirillales</taxon>
        <taxon>Halomonadaceae</taxon>
        <taxon>Halomonas</taxon>
    </lineage>
</organism>
<dbReference type="SUPFAM" id="SSF110857">
    <property type="entry name" value="Gamma-glutamyl cyclotransferase-like"/>
    <property type="match status" value="1"/>
</dbReference>
<evidence type="ECO:0000256" key="1">
    <source>
        <dbReference type="SAM" id="Phobius"/>
    </source>
</evidence>
<keyword evidence="1" id="KW-1133">Transmembrane helix</keyword>
<evidence type="ECO:0000313" key="4">
    <source>
        <dbReference type="Proteomes" id="UP001645038"/>
    </source>
</evidence>
<evidence type="ECO:0000313" key="3">
    <source>
        <dbReference type="EMBL" id="MBE0464982.1"/>
    </source>
</evidence>
<dbReference type="Proteomes" id="UP001645038">
    <property type="component" value="Unassembled WGS sequence"/>
</dbReference>
<feature type="transmembrane region" description="Helical" evidence="1">
    <location>
        <begin position="7"/>
        <end position="32"/>
    </location>
</feature>
<dbReference type="InterPro" id="IPR013024">
    <property type="entry name" value="GGCT-like"/>
</dbReference>
<evidence type="ECO:0000259" key="2">
    <source>
        <dbReference type="Pfam" id="PF06094"/>
    </source>
</evidence>
<accession>A0ABR9G242</accession>
<comment type="caution">
    <text evidence="3">The sequence shown here is derived from an EMBL/GenBank/DDBJ whole genome shotgun (WGS) entry which is preliminary data.</text>
</comment>
<keyword evidence="1" id="KW-0472">Membrane</keyword>
<gene>
    <name evidence="3" type="ORF">EI547_16210</name>
</gene>
<keyword evidence="1" id="KW-0812">Transmembrane</keyword>
<protein>
    <submittedName>
        <fullName evidence="3">Gamma-glutamylcyclotransferase</fullName>
    </submittedName>
</protein>
<reference evidence="3 4" key="1">
    <citation type="submission" date="2020-07" db="EMBL/GenBank/DDBJ databases">
        <title>Halophilic bacteria isolated from french cheeses.</title>
        <authorList>
            <person name="Kothe C.I."/>
            <person name="Farah-Kraiem B."/>
            <person name="Renault P."/>
            <person name="Dridi B."/>
        </authorList>
    </citation>
    <scope>NUCLEOTIDE SEQUENCE [LARGE SCALE GENOMIC DNA]</scope>
    <source>
        <strain evidence="3 4">FME20</strain>
    </source>
</reference>
<proteinExistence type="predicted"/>
<dbReference type="InterPro" id="IPR036568">
    <property type="entry name" value="GGCT-like_sf"/>
</dbReference>
<dbReference type="Gene3D" id="3.10.490.10">
    <property type="entry name" value="Gamma-glutamyl cyclotransferase-like"/>
    <property type="match status" value="1"/>
</dbReference>
<keyword evidence="4" id="KW-1185">Reference proteome</keyword>
<dbReference type="RefSeq" id="WP_192539429.1">
    <property type="nucleotide sequence ID" value="NZ_JABUZA010000039.1"/>
</dbReference>
<dbReference type="InterPro" id="IPR009288">
    <property type="entry name" value="AIG2-like_dom"/>
</dbReference>